<keyword evidence="7 9" id="KW-0119">Carbohydrate metabolism</keyword>
<dbReference type="InterPro" id="IPR050406">
    <property type="entry name" value="FGGY_Carb_Kinase"/>
</dbReference>
<evidence type="ECO:0000256" key="4">
    <source>
        <dbReference type="ARBA" id="ARBA00022741"/>
    </source>
</evidence>
<keyword evidence="5 8" id="KW-0418">Kinase</keyword>
<evidence type="ECO:0000313" key="13">
    <source>
        <dbReference type="Proteomes" id="UP001461341"/>
    </source>
</evidence>
<dbReference type="InterPro" id="IPR018485">
    <property type="entry name" value="FGGY_C"/>
</dbReference>
<dbReference type="PANTHER" id="PTHR43095">
    <property type="entry name" value="SUGAR KINASE"/>
    <property type="match status" value="1"/>
</dbReference>
<proteinExistence type="inferred from homology"/>
<evidence type="ECO:0000256" key="6">
    <source>
        <dbReference type="ARBA" id="ARBA00022840"/>
    </source>
</evidence>
<keyword evidence="6 9" id="KW-0067">ATP-binding</keyword>
<dbReference type="SUPFAM" id="SSF53067">
    <property type="entry name" value="Actin-like ATPase domain"/>
    <property type="match status" value="2"/>
</dbReference>
<evidence type="ECO:0000256" key="9">
    <source>
        <dbReference type="RuleBase" id="RU364073"/>
    </source>
</evidence>
<reference evidence="12 13" key="1">
    <citation type="submission" date="2023-03" db="EMBL/GenBank/DDBJ databases">
        <title>Novel Species.</title>
        <authorList>
            <person name="Ma S."/>
        </authorList>
    </citation>
    <scope>NUCLEOTIDE SEQUENCE [LARGE SCALE GENOMIC DNA]</scope>
    <source>
        <strain evidence="12 13">B11</strain>
    </source>
</reference>
<dbReference type="InterPro" id="IPR043129">
    <property type="entry name" value="ATPase_NBD"/>
</dbReference>
<keyword evidence="2 9" id="KW-0859">Xylose metabolism</keyword>
<comment type="similarity">
    <text evidence="1 8">Belongs to the FGGY kinase family.</text>
</comment>
<dbReference type="NCBIfam" id="TIGR01312">
    <property type="entry name" value="XylB"/>
    <property type="match status" value="1"/>
</dbReference>
<sequence length="513" mass="57178">MSKLILAHDLGTTGDKASIFDAEGKCLASTVYQYETYFPDSLSVEQDPRDYWKAVVCSTQKLLSQGKFGPQDIGVVTFSGQMMGALPVDEHGNPLYRILIWADRRSVSEVEWIRRRISENTIYEITGHRLSPNYSLAKILWIRNNLPDVYRKAHKFLLAKDYVVFKLTGRWATDFSDASGTNMFDLRKEDWSEEILEAVELPIEKLPPVFPSTEVIGEITSEASQEIGLLPGTPVVIGGGDGSCAACGAGVVQEGQAYAYLGSSSWIALASREPIYDPQKRTFTFHHLIPGLYMPTGTMQAAGASYQWCRDTLCDREKQLSAEWGISPYEIMNLEARRVPPGSEKLLFLPYLMGERAPWWNPHARGAFIGLTPRHRKAHLVRAVLEGVSFNLRIILDAFREQGIQIDSMRIIGGGAKGDFWASLLASMFGMEVLRPALIEEATSLGAAIVGGVGIGIFPGIEAVRDLLEIKDCFLPKEEESQVYERLYPVFKQCYLSLVEVYESLASLGQDER</sequence>
<dbReference type="RefSeq" id="WP_369018980.1">
    <property type="nucleotide sequence ID" value="NZ_CP121689.1"/>
</dbReference>
<dbReference type="Pfam" id="PF00370">
    <property type="entry name" value="FGGY_N"/>
    <property type="match status" value="1"/>
</dbReference>
<dbReference type="EC" id="2.7.1.17" evidence="9"/>
<gene>
    <name evidence="9 12" type="primary">xylB</name>
    <name evidence="12" type="ORF">QBE54_03555</name>
</gene>
<dbReference type="PROSITE" id="PS00445">
    <property type="entry name" value="FGGY_KINASES_2"/>
    <property type="match status" value="1"/>
</dbReference>
<dbReference type="EMBL" id="CP121689">
    <property type="protein sequence ID" value="WZL76816.1"/>
    <property type="molecule type" value="Genomic_DNA"/>
</dbReference>
<evidence type="ECO:0000256" key="5">
    <source>
        <dbReference type="ARBA" id="ARBA00022777"/>
    </source>
</evidence>
<accession>A0ABZ2YCT8</accession>
<dbReference type="GO" id="GO:0004856">
    <property type="term" value="F:D-xylulokinase activity"/>
    <property type="evidence" value="ECO:0007669"/>
    <property type="project" value="UniProtKB-EC"/>
</dbReference>
<dbReference type="InterPro" id="IPR006000">
    <property type="entry name" value="Xylulokinase"/>
</dbReference>
<comment type="catalytic activity">
    <reaction evidence="9">
        <text>D-xylulose + ATP = D-xylulose 5-phosphate + ADP + H(+)</text>
        <dbReference type="Rhea" id="RHEA:10964"/>
        <dbReference type="ChEBI" id="CHEBI:15378"/>
        <dbReference type="ChEBI" id="CHEBI:17140"/>
        <dbReference type="ChEBI" id="CHEBI:30616"/>
        <dbReference type="ChEBI" id="CHEBI:57737"/>
        <dbReference type="ChEBI" id="CHEBI:456216"/>
        <dbReference type="EC" id="2.7.1.17"/>
    </reaction>
</comment>
<dbReference type="Proteomes" id="UP001461341">
    <property type="component" value="Chromosome"/>
</dbReference>
<evidence type="ECO:0000259" key="11">
    <source>
        <dbReference type="Pfam" id="PF02782"/>
    </source>
</evidence>
<dbReference type="PANTHER" id="PTHR43095:SF5">
    <property type="entry name" value="XYLULOSE KINASE"/>
    <property type="match status" value="1"/>
</dbReference>
<evidence type="ECO:0000259" key="10">
    <source>
        <dbReference type="Pfam" id="PF00370"/>
    </source>
</evidence>
<dbReference type="Pfam" id="PF02782">
    <property type="entry name" value="FGGY_C"/>
    <property type="match status" value="1"/>
</dbReference>
<feature type="domain" description="Carbohydrate kinase FGGY C-terminal" evidence="11">
    <location>
        <begin position="257"/>
        <end position="453"/>
    </location>
</feature>
<protein>
    <recommendedName>
        <fullName evidence="9">Xylulose kinase</fullName>
        <shortName evidence="9">Xylulokinase</shortName>
        <ecNumber evidence="9">2.7.1.17</ecNumber>
    </recommendedName>
</protein>
<evidence type="ECO:0000256" key="3">
    <source>
        <dbReference type="ARBA" id="ARBA00022679"/>
    </source>
</evidence>
<keyword evidence="4 9" id="KW-0547">Nucleotide-binding</keyword>
<evidence type="ECO:0000256" key="2">
    <source>
        <dbReference type="ARBA" id="ARBA00022629"/>
    </source>
</evidence>
<keyword evidence="13" id="KW-1185">Reference proteome</keyword>
<dbReference type="Gene3D" id="3.30.420.40">
    <property type="match status" value="2"/>
</dbReference>
<name>A0ABZ2YCT8_9BACT</name>
<feature type="domain" description="Carbohydrate kinase FGGY N-terminal" evidence="10">
    <location>
        <begin position="5"/>
        <end position="248"/>
    </location>
</feature>
<evidence type="ECO:0000256" key="8">
    <source>
        <dbReference type="RuleBase" id="RU003733"/>
    </source>
</evidence>
<keyword evidence="3 8" id="KW-0808">Transferase</keyword>
<dbReference type="CDD" id="cd07805">
    <property type="entry name" value="ASKHA_NBD_FGGY_CvXK-like"/>
    <property type="match status" value="1"/>
</dbReference>
<dbReference type="InterPro" id="IPR018483">
    <property type="entry name" value="Carb_kinase_FGGY_CS"/>
</dbReference>
<dbReference type="InterPro" id="IPR000577">
    <property type="entry name" value="Carb_kinase_FGGY"/>
</dbReference>
<evidence type="ECO:0000313" key="12">
    <source>
        <dbReference type="EMBL" id="WZL76816.1"/>
    </source>
</evidence>
<evidence type="ECO:0000256" key="1">
    <source>
        <dbReference type="ARBA" id="ARBA00009156"/>
    </source>
</evidence>
<evidence type="ECO:0000256" key="7">
    <source>
        <dbReference type="ARBA" id="ARBA00023277"/>
    </source>
</evidence>
<dbReference type="PIRSF" id="PIRSF000538">
    <property type="entry name" value="GlpK"/>
    <property type="match status" value="1"/>
</dbReference>
<organism evidence="12 13">
    <name type="scientific">Thermatribacter velox</name>
    <dbReference type="NCBI Taxonomy" id="3039681"/>
    <lineage>
        <taxon>Bacteria</taxon>
        <taxon>Pseudomonadati</taxon>
        <taxon>Atribacterota</taxon>
        <taxon>Atribacteria</taxon>
        <taxon>Atribacterales</taxon>
        <taxon>Thermatribacteraceae</taxon>
        <taxon>Thermatribacter</taxon>
    </lineage>
</organism>
<dbReference type="InterPro" id="IPR018484">
    <property type="entry name" value="FGGY_N"/>
</dbReference>